<feature type="compositionally biased region" description="Basic and acidic residues" evidence="3">
    <location>
        <begin position="186"/>
        <end position="202"/>
    </location>
</feature>
<dbReference type="PANTHER" id="PTHR43435">
    <property type="entry name" value="RIBULOKINASE"/>
    <property type="match status" value="1"/>
</dbReference>
<sequence>MVQLRPAKKPNEWPCRMLLPLQRLEWKALRQAFSSSRQRNKTLWNFLLNSPLWASQKTLGLFDEKGKLLGSSSSPIQIWKDGAFVEQSSTDIWLAICAAVKAACSQAKVTPTEVRSLGFATTCSLVAVDVDSAPVSVSLADNSRRNVIVWMDHIALEQAERINSSNSPVLQYCGGAVSPEMQPPKMKGEDGQERTQETEDGKWAKVERIKKRMKKGKQRKFQRLSWIERTGCVVSCSSLGNSYNISWEAPLDEPAKQRMLKVKEPLSLLMT</sequence>
<protein>
    <submittedName>
        <fullName evidence="4">FGGY carbohydrate kinase domain-containing protein</fullName>
    </submittedName>
</protein>
<evidence type="ECO:0000313" key="5">
    <source>
        <dbReference type="Proteomes" id="UP000464620"/>
    </source>
</evidence>
<organism evidence="4 5">
    <name type="scientific">Arachis hypogaea</name>
    <name type="common">Peanut</name>
    <dbReference type="NCBI Taxonomy" id="3818"/>
    <lineage>
        <taxon>Eukaryota</taxon>
        <taxon>Viridiplantae</taxon>
        <taxon>Streptophyta</taxon>
        <taxon>Embryophyta</taxon>
        <taxon>Tracheophyta</taxon>
        <taxon>Spermatophyta</taxon>
        <taxon>Magnoliopsida</taxon>
        <taxon>eudicotyledons</taxon>
        <taxon>Gunneridae</taxon>
        <taxon>Pentapetalae</taxon>
        <taxon>rosids</taxon>
        <taxon>fabids</taxon>
        <taxon>Fabales</taxon>
        <taxon>Fabaceae</taxon>
        <taxon>Papilionoideae</taxon>
        <taxon>50 kb inversion clade</taxon>
        <taxon>dalbergioids sensu lato</taxon>
        <taxon>Dalbergieae</taxon>
        <taxon>Pterocarpus clade</taxon>
        <taxon>Arachis</taxon>
    </lineage>
</organism>
<dbReference type="Proteomes" id="UP000464620">
    <property type="component" value="Chromosome B09"/>
</dbReference>
<evidence type="ECO:0000313" key="4">
    <source>
        <dbReference type="EMBL" id="QHN78361.1"/>
    </source>
</evidence>
<evidence type="ECO:0000256" key="3">
    <source>
        <dbReference type="SAM" id="MobiDB-lite"/>
    </source>
</evidence>
<keyword evidence="2 4" id="KW-0418">Kinase</keyword>
<dbReference type="GO" id="GO:0019321">
    <property type="term" value="P:pentose metabolic process"/>
    <property type="evidence" value="ECO:0007669"/>
    <property type="project" value="TreeGrafter"/>
</dbReference>
<accession>A0A6B9VCC5</accession>
<keyword evidence="1" id="KW-0808">Transferase</keyword>
<dbReference type="Gene3D" id="3.30.420.40">
    <property type="match status" value="1"/>
</dbReference>
<name>A0A6B9VCC5_ARAHY</name>
<dbReference type="AlphaFoldDB" id="A0A6B9VCC5"/>
<dbReference type="PANTHER" id="PTHR43435:SF4">
    <property type="entry name" value="FGGY CARBOHYDRATE KINASE DOMAIN-CONTAINING PROTEIN"/>
    <property type="match status" value="1"/>
</dbReference>
<dbReference type="GO" id="GO:0019150">
    <property type="term" value="F:D-ribulokinase activity"/>
    <property type="evidence" value="ECO:0007669"/>
    <property type="project" value="TreeGrafter"/>
</dbReference>
<dbReference type="SUPFAM" id="SSF53067">
    <property type="entry name" value="Actin-like ATPase domain"/>
    <property type="match status" value="1"/>
</dbReference>
<evidence type="ECO:0000256" key="1">
    <source>
        <dbReference type="ARBA" id="ARBA00022679"/>
    </source>
</evidence>
<proteinExistence type="predicted"/>
<evidence type="ECO:0000256" key="2">
    <source>
        <dbReference type="ARBA" id="ARBA00022777"/>
    </source>
</evidence>
<dbReference type="EMBL" id="CP031001">
    <property type="protein sequence ID" value="QHN78361.1"/>
    <property type="molecule type" value="Genomic_DNA"/>
</dbReference>
<dbReference type="InterPro" id="IPR043129">
    <property type="entry name" value="ATPase_NBD"/>
</dbReference>
<feature type="region of interest" description="Disordered" evidence="3">
    <location>
        <begin position="180"/>
        <end position="202"/>
    </location>
</feature>
<gene>
    <name evidence="4" type="ORF">DS421_19g660720</name>
</gene>
<dbReference type="GO" id="GO:0005737">
    <property type="term" value="C:cytoplasm"/>
    <property type="evidence" value="ECO:0007669"/>
    <property type="project" value="TreeGrafter"/>
</dbReference>
<reference evidence="4 5" key="1">
    <citation type="submission" date="2020-01" db="EMBL/GenBank/DDBJ databases">
        <title>Genome sequence of Arachis hypogaea, cultivar Shitouqi.</title>
        <authorList>
            <person name="Zhuang W."/>
            <person name="Chen H."/>
            <person name="Varshney R."/>
            <person name="Wang D."/>
            <person name="Ming R."/>
        </authorList>
    </citation>
    <scope>NUCLEOTIDE SEQUENCE [LARGE SCALE GENOMIC DNA]</scope>
    <source>
        <tissue evidence="4">Young leaf</tissue>
    </source>
</reference>